<evidence type="ECO:0000313" key="1">
    <source>
        <dbReference type="EMBL" id="CAF0974097.1"/>
    </source>
</evidence>
<sequence length="21" mass="2487">MFQPDKHDAIATDWYMNSSTQ</sequence>
<dbReference type="Proteomes" id="UP000663882">
    <property type="component" value="Unassembled WGS sequence"/>
</dbReference>
<dbReference type="AlphaFoldDB" id="A0A814EPE3"/>
<accession>A0A814EPE3</accession>
<gene>
    <name evidence="1" type="ORF">RFH988_LOCUS12788</name>
</gene>
<organism evidence="1 2">
    <name type="scientific">Rotaria sordida</name>
    <dbReference type="NCBI Taxonomy" id="392033"/>
    <lineage>
        <taxon>Eukaryota</taxon>
        <taxon>Metazoa</taxon>
        <taxon>Spiralia</taxon>
        <taxon>Gnathifera</taxon>
        <taxon>Rotifera</taxon>
        <taxon>Eurotatoria</taxon>
        <taxon>Bdelloidea</taxon>
        <taxon>Philodinida</taxon>
        <taxon>Philodinidae</taxon>
        <taxon>Rotaria</taxon>
    </lineage>
</organism>
<reference evidence="1" key="1">
    <citation type="submission" date="2021-02" db="EMBL/GenBank/DDBJ databases">
        <authorList>
            <person name="Nowell W R."/>
        </authorList>
    </citation>
    <scope>NUCLEOTIDE SEQUENCE</scope>
</reference>
<protein>
    <submittedName>
        <fullName evidence="1">Uncharacterized protein</fullName>
    </submittedName>
</protein>
<feature type="non-terminal residue" evidence="1">
    <location>
        <position position="1"/>
    </location>
</feature>
<evidence type="ECO:0000313" key="2">
    <source>
        <dbReference type="Proteomes" id="UP000663882"/>
    </source>
</evidence>
<name>A0A814EPE3_9BILA</name>
<proteinExistence type="predicted"/>
<dbReference type="EMBL" id="CAJNOO010000545">
    <property type="protein sequence ID" value="CAF0974097.1"/>
    <property type="molecule type" value="Genomic_DNA"/>
</dbReference>
<comment type="caution">
    <text evidence="1">The sequence shown here is derived from an EMBL/GenBank/DDBJ whole genome shotgun (WGS) entry which is preliminary data.</text>
</comment>